<keyword evidence="2" id="KW-1185">Reference proteome</keyword>
<name>A0AA39P8E8_9AGAR</name>
<proteinExistence type="predicted"/>
<accession>A0AA39P8E8</accession>
<sequence length="175" mass="18871">MAQCACTIPYYSVRADSISSSVIAGTVLRQTVAGFQSGPLRQPIDITYPLTPLSGERLAFPNPPNTPCAPFNFDSPSIKFSPHFHDVFEASLSPPPMVTLFMLHLLTEASKVLTDTLVSAQCGNFSDIETGALCMHLINAHIVLHYVQDVTVHADYVQDMALGADIDNGSSEGDM</sequence>
<dbReference type="AlphaFoldDB" id="A0AA39P8E8"/>
<protein>
    <submittedName>
        <fullName evidence="1">Uncharacterized protein</fullName>
    </submittedName>
</protein>
<dbReference type="EMBL" id="JAUEPU010000092">
    <property type="protein sequence ID" value="KAK0479014.1"/>
    <property type="molecule type" value="Genomic_DNA"/>
</dbReference>
<evidence type="ECO:0000313" key="1">
    <source>
        <dbReference type="EMBL" id="KAK0479014.1"/>
    </source>
</evidence>
<dbReference type="Proteomes" id="UP001175228">
    <property type="component" value="Unassembled WGS sequence"/>
</dbReference>
<organism evidence="1 2">
    <name type="scientific">Armillaria luteobubalina</name>
    <dbReference type="NCBI Taxonomy" id="153913"/>
    <lineage>
        <taxon>Eukaryota</taxon>
        <taxon>Fungi</taxon>
        <taxon>Dikarya</taxon>
        <taxon>Basidiomycota</taxon>
        <taxon>Agaricomycotina</taxon>
        <taxon>Agaricomycetes</taxon>
        <taxon>Agaricomycetidae</taxon>
        <taxon>Agaricales</taxon>
        <taxon>Marasmiineae</taxon>
        <taxon>Physalacriaceae</taxon>
        <taxon>Armillaria</taxon>
    </lineage>
</organism>
<gene>
    <name evidence="1" type="ORF">EDD18DRAFT_1207924</name>
</gene>
<comment type="caution">
    <text evidence="1">The sequence shown here is derived from an EMBL/GenBank/DDBJ whole genome shotgun (WGS) entry which is preliminary data.</text>
</comment>
<evidence type="ECO:0000313" key="2">
    <source>
        <dbReference type="Proteomes" id="UP001175228"/>
    </source>
</evidence>
<reference evidence="1" key="1">
    <citation type="submission" date="2023-06" db="EMBL/GenBank/DDBJ databases">
        <authorList>
            <consortium name="Lawrence Berkeley National Laboratory"/>
            <person name="Ahrendt S."/>
            <person name="Sahu N."/>
            <person name="Indic B."/>
            <person name="Wong-Bajracharya J."/>
            <person name="Merenyi Z."/>
            <person name="Ke H.-M."/>
            <person name="Monk M."/>
            <person name="Kocsube S."/>
            <person name="Drula E."/>
            <person name="Lipzen A."/>
            <person name="Balint B."/>
            <person name="Henrissat B."/>
            <person name="Andreopoulos B."/>
            <person name="Martin F.M."/>
            <person name="Harder C.B."/>
            <person name="Rigling D."/>
            <person name="Ford K.L."/>
            <person name="Foster G.D."/>
            <person name="Pangilinan J."/>
            <person name="Papanicolaou A."/>
            <person name="Barry K."/>
            <person name="LaButti K."/>
            <person name="Viragh M."/>
            <person name="Koriabine M."/>
            <person name="Yan M."/>
            <person name="Riley R."/>
            <person name="Champramary S."/>
            <person name="Plett K.L."/>
            <person name="Tsai I.J."/>
            <person name="Slot J."/>
            <person name="Sipos G."/>
            <person name="Plett J."/>
            <person name="Nagy L.G."/>
            <person name="Grigoriev I.V."/>
        </authorList>
    </citation>
    <scope>NUCLEOTIDE SEQUENCE</scope>
    <source>
        <strain evidence="1">HWK02</strain>
    </source>
</reference>